<dbReference type="Gene3D" id="2.60.40.10">
    <property type="entry name" value="Immunoglobulins"/>
    <property type="match status" value="1"/>
</dbReference>
<name>K3WLI4_GLOUD</name>
<dbReference type="EnsemblProtists" id="PYU1_T005826">
    <property type="protein sequence ID" value="PYU1_T005826"/>
    <property type="gene ID" value="PYU1_G005814"/>
</dbReference>
<dbReference type="EMBL" id="GL376573">
    <property type="status" value="NOT_ANNOTATED_CDS"/>
    <property type="molecule type" value="Genomic_DNA"/>
</dbReference>
<reference evidence="2" key="3">
    <citation type="submission" date="2015-02" db="UniProtKB">
        <authorList>
            <consortium name="EnsemblProtists"/>
        </authorList>
    </citation>
    <scope>IDENTIFICATION</scope>
    <source>
        <strain evidence="2">DAOM BR144</strain>
    </source>
</reference>
<dbReference type="STRING" id="431595.K3WLI4"/>
<organism evidence="2 3">
    <name type="scientific">Globisporangium ultimum (strain ATCC 200006 / CBS 805.95 / DAOM BR144)</name>
    <name type="common">Pythium ultimum</name>
    <dbReference type="NCBI Taxonomy" id="431595"/>
    <lineage>
        <taxon>Eukaryota</taxon>
        <taxon>Sar</taxon>
        <taxon>Stramenopiles</taxon>
        <taxon>Oomycota</taxon>
        <taxon>Peronosporomycetes</taxon>
        <taxon>Pythiales</taxon>
        <taxon>Pythiaceae</taxon>
        <taxon>Globisporangium</taxon>
    </lineage>
</organism>
<evidence type="ECO:0008006" key="4">
    <source>
        <dbReference type="Google" id="ProtNLM"/>
    </source>
</evidence>
<dbReference type="eggNOG" id="KOG0613">
    <property type="taxonomic scope" value="Eukaryota"/>
</dbReference>
<sequence>MPVYFAWIWCCWMAMLLQSEGVDGSFFSPQDVPGPPEKILLSAANESAMRVQFLPPERTKAEGNNGAPVLGYKVEVAKRVNGVQTFTVEANGPVLSGSYKVTFKSAAGTTESTSCIPWNATEVEFEMALEELLNIDGVSVSRSAYDGALSGYVYSIEFDGKYLVSGQQPNVLVGSQTGCQATLPRNRVLTFKGAHVTTGIPGYSPEIWEVLTRDTAGTNVIGGRFDLSLGFEGSWVQSGVTVTVTAGSKTAITSAPMVGRVNRGDMIAIGDDIFYVHASAPFTDTELPLDSYHIRVTQGSQEVKTASDFTPYVAVGEHIKIGDWEFKVTAITATALNIAKIALTGNDNWPGVSNQHVTAHKRKKVTLDANSDVAT</sequence>
<dbReference type="VEuPathDB" id="FungiDB:PYU1_G005814"/>
<dbReference type="CDD" id="cd00063">
    <property type="entry name" value="FN3"/>
    <property type="match status" value="1"/>
</dbReference>
<reference evidence="3" key="2">
    <citation type="submission" date="2010-04" db="EMBL/GenBank/DDBJ databases">
        <authorList>
            <person name="Buell R."/>
            <person name="Hamilton J."/>
            <person name="Hostetler J."/>
        </authorList>
    </citation>
    <scope>NUCLEOTIDE SEQUENCE [LARGE SCALE GENOMIC DNA]</scope>
    <source>
        <strain evidence="3">DAOM:BR144</strain>
    </source>
</reference>
<dbReference type="InterPro" id="IPR036116">
    <property type="entry name" value="FN3_sf"/>
</dbReference>
<evidence type="ECO:0000313" key="3">
    <source>
        <dbReference type="Proteomes" id="UP000019132"/>
    </source>
</evidence>
<dbReference type="AlphaFoldDB" id="K3WLI4"/>
<dbReference type="Proteomes" id="UP000019132">
    <property type="component" value="Unassembled WGS sequence"/>
</dbReference>
<feature type="signal peptide" evidence="1">
    <location>
        <begin position="1"/>
        <end position="24"/>
    </location>
</feature>
<feature type="chain" id="PRO_5003868053" description="Fibronectin type-III domain-containing protein" evidence="1">
    <location>
        <begin position="25"/>
        <end position="375"/>
    </location>
</feature>
<keyword evidence="3" id="KW-1185">Reference proteome</keyword>
<keyword evidence="1" id="KW-0732">Signal</keyword>
<dbReference type="InterPro" id="IPR013783">
    <property type="entry name" value="Ig-like_fold"/>
</dbReference>
<protein>
    <recommendedName>
        <fullName evidence="4">Fibronectin type-III domain-containing protein</fullName>
    </recommendedName>
</protein>
<dbReference type="InterPro" id="IPR003961">
    <property type="entry name" value="FN3_dom"/>
</dbReference>
<evidence type="ECO:0000313" key="2">
    <source>
        <dbReference type="EnsemblProtists" id="PYU1_T005826"/>
    </source>
</evidence>
<dbReference type="HOGENOM" id="CLU_738693_0_0_1"/>
<accession>K3WLI4</accession>
<proteinExistence type="predicted"/>
<dbReference type="SUPFAM" id="SSF49265">
    <property type="entry name" value="Fibronectin type III"/>
    <property type="match status" value="1"/>
</dbReference>
<dbReference type="InParanoid" id="K3WLI4"/>
<evidence type="ECO:0000256" key="1">
    <source>
        <dbReference type="SAM" id="SignalP"/>
    </source>
</evidence>
<reference evidence="3" key="1">
    <citation type="journal article" date="2010" name="Genome Biol.">
        <title>Genome sequence of the necrotrophic plant pathogen Pythium ultimum reveals original pathogenicity mechanisms and effector repertoire.</title>
        <authorList>
            <person name="Levesque C.A."/>
            <person name="Brouwer H."/>
            <person name="Cano L."/>
            <person name="Hamilton J.P."/>
            <person name="Holt C."/>
            <person name="Huitema E."/>
            <person name="Raffaele S."/>
            <person name="Robideau G.P."/>
            <person name="Thines M."/>
            <person name="Win J."/>
            <person name="Zerillo M.M."/>
            <person name="Beakes G.W."/>
            <person name="Boore J.L."/>
            <person name="Busam D."/>
            <person name="Dumas B."/>
            <person name="Ferriera S."/>
            <person name="Fuerstenberg S.I."/>
            <person name="Gachon C.M."/>
            <person name="Gaulin E."/>
            <person name="Govers F."/>
            <person name="Grenville-Briggs L."/>
            <person name="Horner N."/>
            <person name="Hostetler J."/>
            <person name="Jiang R.H."/>
            <person name="Johnson J."/>
            <person name="Krajaejun T."/>
            <person name="Lin H."/>
            <person name="Meijer H.J."/>
            <person name="Moore B."/>
            <person name="Morris P."/>
            <person name="Phuntmart V."/>
            <person name="Puiu D."/>
            <person name="Shetty J."/>
            <person name="Stajich J.E."/>
            <person name="Tripathy S."/>
            <person name="Wawra S."/>
            <person name="van West P."/>
            <person name="Whitty B.R."/>
            <person name="Coutinho P.M."/>
            <person name="Henrissat B."/>
            <person name="Martin F."/>
            <person name="Thomas P.D."/>
            <person name="Tyler B.M."/>
            <person name="De Vries R.P."/>
            <person name="Kamoun S."/>
            <person name="Yandell M."/>
            <person name="Tisserat N."/>
            <person name="Buell C.R."/>
        </authorList>
    </citation>
    <scope>NUCLEOTIDE SEQUENCE</scope>
    <source>
        <strain evidence="3">DAOM:BR144</strain>
    </source>
</reference>